<keyword evidence="3" id="KW-0411">Iron-sulfur</keyword>
<comment type="caution">
    <text evidence="5">The sequence shown here is derived from an EMBL/GenBank/DDBJ whole genome shotgun (WGS) entry which is preliminary data.</text>
</comment>
<evidence type="ECO:0000256" key="3">
    <source>
        <dbReference type="ARBA" id="ARBA00023014"/>
    </source>
</evidence>
<protein>
    <submittedName>
        <fullName evidence="5">4Fe-4S dicluster domain-containing protein</fullName>
    </submittedName>
</protein>
<dbReference type="EMBL" id="QSOB01000004">
    <property type="protein sequence ID" value="RGI69615.1"/>
    <property type="molecule type" value="Genomic_DNA"/>
</dbReference>
<dbReference type="PANTHER" id="PTHR43193">
    <property type="match status" value="1"/>
</dbReference>
<reference evidence="5 6" key="1">
    <citation type="submission" date="2018-08" db="EMBL/GenBank/DDBJ databases">
        <title>A genome reference for cultivated species of the human gut microbiota.</title>
        <authorList>
            <person name="Zou Y."/>
            <person name="Xue W."/>
            <person name="Luo G."/>
        </authorList>
    </citation>
    <scope>NUCLEOTIDE SEQUENCE [LARGE SCALE GENOMIC DNA]</scope>
    <source>
        <strain evidence="5 6">TM10-3</strain>
    </source>
</reference>
<dbReference type="SUPFAM" id="SSF54862">
    <property type="entry name" value="4Fe-4S ferredoxins"/>
    <property type="match status" value="1"/>
</dbReference>
<keyword evidence="2" id="KW-0408">Iron</keyword>
<dbReference type="Pfam" id="PF12838">
    <property type="entry name" value="Fer4_7"/>
    <property type="match status" value="1"/>
</dbReference>
<proteinExistence type="predicted"/>
<dbReference type="GO" id="GO:0046872">
    <property type="term" value="F:metal ion binding"/>
    <property type="evidence" value="ECO:0007669"/>
    <property type="project" value="UniProtKB-KW"/>
</dbReference>
<evidence type="ECO:0000259" key="4">
    <source>
        <dbReference type="PROSITE" id="PS51379"/>
    </source>
</evidence>
<dbReference type="PROSITE" id="PS00198">
    <property type="entry name" value="4FE4S_FER_1"/>
    <property type="match status" value="2"/>
</dbReference>
<evidence type="ECO:0000313" key="5">
    <source>
        <dbReference type="EMBL" id="RGI69615.1"/>
    </source>
</evidence>
<organism evidence="5 6">
    <name type="scientific">Agathobacter rectalis</name>
    <dbReference type="NCBI Taxonomy" id="39491"/>
    <lineage>
        <taxon>Bacteria</taxon>
        <taxon>Bacillati</taxon>
        <taxon>Bacillota</taxon>
        <taxon>Clostridia</taxon>
        <taxon>Lachnospirales</taxon>
        <taxon>Lachnospiraceae</taxon>
        <taxon>Agathobacter</taxon>
    </lineage>
</organism>
<feature type="domain" description="4Fe-4S ferredoxin-type" evidence="4">
    <location>
        <begin position="1"/>
        <end position="30"/>
    </location>
</feature>
<gene>
    <name evidence="5" type="ORF">DXD95_03795</name>
</gene>
<name>A0A3E4EG20_9FIRM</name>
<dbReference type="InterPro" id="IPR017896">
    <property type="entry name" value="4Fe4S_Fe-S-bd"/>
</dbReference>
<keyword evidence="1" id="KW-0479">Metal-binding</keyword>
<dbReference type="RefSeq" id="WP_117481794.1">
    <property type="nucleotide sequence ID" value="NZ_QSOB01000004.1"/>
</dbReference>
<dbReference type="AlphaFoldDB" id="A0A3E4EG20"/>
<accession>A0A3E4EG20</accession>
<dbReference type="PANTHER" id="PTHR43193:SF2">
    <property type="entry name" value="POLYFERREDOXIN PROTEIN FWDF"/>
    <property type="match status" value="1"/>
</dbReference>
<dbReference type="InterPro" id="IPR017900">
    <property type="entry name" value="4Fe4S_Fe_S_CS"/>
</dbReference>
<dbReference type="Proteomes" id="UP000260642">
    <property type="component" value="Unassembled WGS sequence"/>
</dbReference>
<dbReference type="PROSITE" id="PS51379">
    <property type="entry name" value="4FE4S_FER_2"/>
    <property type="match status" value="2"/>
</dbReference>
<dbReference type="GO" id="GO:0051536">
    <property type="term" value="F:iron-sulfur cluster binding"/>
    <property type="evidence" value="ECO:0007669"/>
    <property type="project" value="UniProtKB-KW"/>
</dbReference>
<sequence>MITIKDKKDCCGCTACYNACPKKAIAMQADQEGFLYPVIDQKKCVDCGICDANCPIINKVEKNPEQTKGFILRIKNNNVLFESTSGGGFTALAEYVLHNGGVVYGTGYDEMMNVICKRATTTAQIQEMRGSKFVQSTLGNTFEKIKNELLDGVYVMFTGSPCQIAGLLHYLKKKPENLLCVDFVCRGVPSPGLWRNYVDFMEEKFNSKIVGARFKHKTYGYHTTTMKIDFDNGKTYYGSGRVDPYMKSFVSELASRPSCAYCAFKGLERPSDITIFDCYEYAKLTGREDDDKGYSSIFVHSEKGKKVMEGIASEVECFSIDAEELVQYNGIMVRNSAKANEKRDEFYCLAAEMPINKALNQVAPITIKDYAIEKAKKFLYSTGTIKYIRKLKKKHTIAVTK</sequence>
<evidence type="ECO:0000256" key="2">
    <source>
        <dbReference type="ARBA" id="ARBA00023004"/>
    </source>
</evidence>
<evidence type="ECO:0000313" key="6">
    <source>
        <dbReference type="Proteomes" id="UP000260642"/>
    </source>
</evidence>
<evidence type="ECO:0000256" key="1">
    <source>
        <dbReference type="ARBA" id="ARBA00022723"/>
    </source>
</evidence>
<feature type="domain" description="4Fe-4S ferredoxin-type" evidence="4">
    <location>
        <begin position="35"/>
        <end position="65"/>
    </location>
</feature>
<dbReference type="Gene3D" id="3.30.70.20">
    <property type="match status" value="1"/>
</dbReference>
<dbReference type="Pfam" id="PF04432">
    <property type="entry name" value="FrhB_FdhB_C"/>
    <property type="match status" value="1"/>
</dbReference>
<dbReference type="InterPro" id="IPR052977">
    <property type="entry name" value="Polyferredoxin-like_ET"/>
</dbReference>
<dbReference type="InterPro" id="IPR007525">
    <property type="entry name" value="FrhB_FdhB_C"/>
</dbReference>